<dbReference type="PANTHER" id="PTHR46470:SF3">
    <property type="entry name" value="N-ACYLNEURAMINATE-9-PHOSPHATASE"/>
    <property type="match status" value="1"/>
</dbReference>
<dbReference type="InterPro" id="IPR051400">
    <property type="entry name" value="HAD-like_hydrolase"/>
</dbReference>
<organism evidence="4 5">
    <name type="scientific">Lentibacillus amyloliquefaciens</name>
    <dbReference type="NCBI Taxonomy" id="1472767"/>
    <lineage>
        <taxon>Bacteria</taxon>
        <taxon>Bacillati</taxon>
        <taxon>Bacillota</taxon>
        <taxon>Bacilli</taxon>
        <taxon>Bacillales</taxon>
        <taxon>Bacillaceae</taxon>
        <taxon>Lentibacillus</taxon>
    </lineage>
</organism>
<dbReference type="InterPro" id="IPR006439">
    <property type="entry name" value="HAD-SF_hydro_IA"/>
</dbReference>
<dbReference type="SUPFAM" id="SSF56784">
    <property type="entry name" value="HAD-like"/>
    <property type="match status" value="1"/>
</dbReference>
<reference evidence="4 5" key="1">
    <citation type="submission" date="2016-01" db="EMBL/GenBank/DDBJ databases">
        <title>Complete genome sequence of strain Lentibacillus amyloliquefaciens LAM0015T isolated from saline sediment.</title>
        <authorList>
            <person name="Wang J.-L."/>
            <person name="He M.-X."/>
        </authorList>
    </citation>
    <scope>NUCLEOTIDE SEQUENCE [LARGE SCALE GENOMIC DNA]</scope>
    <source>
        <strain evidence="4 5">LAM0015</strain>
    </source>
</reference>
<dbReference type="NCBIfam" id="TIGR01549">
    <property type="entry name" value="HAD-SF-IA-v1"/>
    <property type="match status" value="1"/>
</dbReference>
<sequence>MLKAIMFDLDDTLIWDEKSVDEAFKKACRLAEQKAGVNPEKLEERIRKNAQKLFAAYDTYEFAEMIGISPFEGLWAEFNDESDSLRSLKEIAPEYRKKTWTSSLKEAGVDDPQLVTELAETFQAERRKSQFVFEETFDVLNELKGKYQLLMLTNGSPDLQQTKLRITPELKPYFEHIVISGAFGKGKPDPSIFDHALELLSVEKDEVLMVGDNPSSDILGASRAGIQSVWINHHKYDPGEINPDYEIARLSGVLDVVGRISE</sequence>
<dbReference type="AlphaFoldDB" id="A0A0U3W6S9"/>
<dbReference type="Gene3D" id="3.40.50.1000">
    <property type="entry name" value="HAD superfamily/HAD-like"/>
    <property type="match status" value="1"/>
</dbReference>
<keyword evidence="3" id="KW-0170">Cobalt</keyword>
<dbReference type="OrthoDB" id="9809962at2"/>
<comment type="similarity">
    <text evidence="3">Belongs to the HAD-like hydrolase superfamily.</text>
</comment>
<comment type="pathway">
    <text evidence="3">Amino-acid biosynthesis; L-serine biosynthesis; L-serine from 3-phospho-D-glycerate: step 3/3.</text>
</comment>
<keyword evidence="3" id="KW-0718">Serine biosynthesis</keyword>
<dbReference type="InterPro" id="IPR036412">
    <property type="entry name" value="HAD-like_sf"/>
</dbReference>
<comment type="catalytic activity">
    <reaction evidence="3">
        <text>O-phospho-L-serine + H2O = L-serine + phosphate</text>
        <dbReference type="Rhea" id="RHEA:21208"/>
        <dbReference type="ChEBI" id="CHEBI:15377"/>
        <dbReference type="ChEBI" id="CHEBI:33384"/>
        <dbReference type="ChEBI" id="CHEBI:43474"/>
        <dbReference type="ChEBI" id="CHEBI:57524"/>
        <dbReference type="EC" id="3.1.3.3"/>
    </reaction>
</comment>
<keyword evidence="3" id="KW-0028">Amino-acid biosynthesis</keyword>
<comment type="cofactor">
    <cofactor evidence="3">
        <name>Mg(2+)</name>
        <dbReference type="ChEBI" id="CHEBI:18420"/>
    </cofactor>
    <cofactor evidence="3">
        <name>Co(2+)</name>
        <dbReference type="ChEBI" id="CHEBI:48828"/>
    </cofactor>
</comment>
<dbReference type="EMBL" id="CP013862">
    <property type="protein sequence ID" value="ALX48882.1"/>
    <property type="molecule type" value="Genomic_DNA"/>
</dbReference>
<evidence type="ECO:0000256" key="3">
    <source>
        <dbReference type="HAMAP-Rule" id="MF_02240"/>
    </source>
</evidence>
<evidence type="ECO:0000313" key="4">
    <source>
        <dbReference type="EMBL" id="ALX48882.1"/>
    </source>
</evidence>
<proteinExistence type="inferred from homology"/>
<dbReference type="SFLD" id="SFLDS00003">
    <property type="entry name" value="Haloacid_Dehalogenase"/>
    <property type="match status" value="1"/>
</dbReference>
<gene>
    <name evidence="4" type="ORF">AOX59_09810</name>
</gene>
<dbReference type="InterPro" id="IPR044266">
    <property type="entry name" value="PSP_YsaA"/>
</dbReference>
<evidence type="ECO:0000313" key="5">
    <source>
        <dbReference type="Proteomes" id="UP000050331"/>
    </source>
</evidence>
<comment type="function">
    <text evidence="3">Catalyzes the last step of the phosphorylated serine biosynthetic pathway, i.e. dephosphorylation of O-phospho-L-serine to form L-serine.</text>
</comment>
<keyword evidence="5" id="KW-1185">Reference proteome</keyword>
<keyword evidence="2 3" id="KW-0460">Magnesium</keyword>
<dbReference type="STRING" id="1472767.AOX59_09810"/>
<protein>
    <recommendedName>
        <fullName evidence="3">Phosphoserine phosphatase</fullName>
        <shortName evidence="3">PSP</shortName>
        <ecNumber evidence="3">3.1.3.3</ecNumber>
    </recommendedName>
</protein>
<dbReference type="GO" id="GO:0036424">
    <property type="term" value="F:L-phosphoserine phosphatase activity"/>
    <property type="evidence" value="ECO:0007669"/>
    <property type="project" value="UniProtKB-UniRule"/>
</dbReference>
<dbReference type="SFLD" id="SFLDG01135">
    <property type="entry name" value="C1.5.6:_HAD__Beta-PGM__Phospha"/>
    <property type="match status" value="1"/>
</dbReference>
<evidence type="ECO:0000256" key="1">
    <source>
        <dbReference type="ARBA" id="ARBA00022801"/>
    </source>
</evidence>
<dbReference type="NCBIfam" id="TIGR01509">
    <property type="entry name" value="HAD-SF-IA-v3"/>
    <property type="match status" value="1"/>
</dbReference>
<dbReference type="PANTHER" id="PTHR46470">
    <property type="entry name" value="N-ACYLNEURAMINATE-9-PHOSPHATASE"/>
    <property type="match status" value="1"/>
</dbReference>
<evidence type="ECO:0000256" key="2">
    <source>
        <dbReference type="ARBA" id="ARBA00022842"/>
    </source>
</evidence>
<dbReference type="HAMAP" id="MF_02240">
    <property type="entry name" value="PSP"/>
    <property type="match status" value="1"/>
</dbReference>
<dbReference type="Gene3D" id="1.20.120.710">
    <property type="entry name" value="Haloacid dehalogenase hydrolase-like domain"/>
    <property type="match status" value="1"/>
</dbReference>
<dbReference type="RefSeq" id="WP_068445137.1">
    <property type="nucleotide sequence ID" value="NZ_CP013862.1"/>
</dbReference>
<accession>A0A0U3W6S9</accession>
<name>A0A0U3W6S9_9BACI</name>
<dbReference type="InterPro" id="IPR023214">
    <property type="entry name" value="HAD_sf"/>
</dbReference>
<dbReference type="KEGG" id="lao:AOX59_09810"/>
<dbReference type="EC" id="3.1.3.3" evidence="3"/>
<dbReference type="Pfam" id="PF00702">
    <property type="entry name" value="Hydrolase"/>
    <property type="match status" value="1"/>
</dbReference>
<comment type="catalytic activity">
    <reaction evidence="3">
        <text>O-phospho-D-serine + H2O = D-serine + phosphate</text>
        <dbReference type="Rhea" id="RHEA:24873"/>
        <dbReference type="ChEBI" id="CHEBI:15377"/>
        <dbReference type="ChEBI" id="CHEBI:35247"/>
        <dbReference type="ChEBI" id="CHEBI:43474"/>
        <dbReference type="ChEBI" id="CHEBI:58680"/>
        <dbReference type="EC" id="3.1.3.3"/>
    </reaction>
</comment>
<dbReference type="SFLD" id="SFLDG01129">
    <property type="entry name" value="C1.5:_HAD__Beta-PGM__Phosphata"/>
    <property type="match status" value="1"/>
</dbReference>
<keyword evidence="1 3" id="KW-0378">Hydrolase</keyword>
<dbReference type="Proteomes" id="UP000050331">
    <property type="component" value="Chromosome"/>
</dbReference>
<dbReference type="GO" id="GO:0006564">
    <property type="term" value="P:L-serine biosynthetic process"/>
    <property type="evidence" value="ECO:0007669"/>
    <property type="project" value="UniProtKB-UniRule"/>
</dbReference>